<dbReference type="EMBL" id="PVLQ01000017">
    <property type="protein sequence ID" value="PRD66178.1"/>
    <property type="molecule type" value="Genomic_DNA"/>
</dbReference>
<organism evidence="1 2">
    <name type="scientific">Malikia granosa</name>
    <dbReference type="NCBI Taxonomy" id="263067"/>
    <lineage>
        <taxon>Bacteria</taxon>
        <taxon>Pseudomonadati</taxon>
        <taxon>Pseudomonadota</taxon>
        <taxon>Betaproteobacteria</taxon>
        <taxon>Burkholderiales</taxon>
        <taxon>Comamonadaceae</taxon>
        <taxon>Malikia</taxon>
    </lineage>
</organism>
<dbReference type="Proteomes" id="UP000238589">
    <property type="component" value="Unassembled WGS sequence"/>
</dbReference>
<dbReference type="RefSeq" id="WP_105747639.1">
    <property type="nucleotide sequence ID" value="NZ_PVLQ01000017.1"/>
</dbReference>
<proteinExistence type="predicted"/>
<gene>
    <name evidence="1" type="ORF">C6P64_05580</name>
</gene>
<accession>A0A2S9K6X1</accession>
<sequence>MDDEFPPYGNESDLVRIGGLEIENRLDRLVLTGDLVLSRDRAGLALARELHALLGRAIATLESDPGLPERIEVLPARVVPNPFA</sequence>
<keyword evidence="2" id="KW-1185">Reference proteome</keyword>
<evidence type="ECO:0000313" key="1">
    <source>
        <dbReference type="EMBL" id="PRD66178.1"/>
    </source>
</evidence>
<dbReference type="OrthoDB" id="5625257at2"/>
<name>A0A2S9K6X1_9BURK</name>
<dbReference type="AlphaFoldDB" id="A0A2S9K6X1"/>
<reference evidence="1 2" key="1">
    <citation type="submission" date="2018-03" db="EMBL/GenBank/DDBJ databases">
        <title>Comparative genomics illustrates the genes involved in a hyperalkaliphilic mechanisms of Serpentinomonas isolated from highly-alkaline calcium-rich serpentinized springs.</title>
        <authorList>
            <person name="Suzuki S."/>
            <person name="Ishii S."/>
            <person name="Walworth N."/>
            <person name="Bird L."/>
            <person name="Kuenen J.G."/>
            <person name="Nealson K.H."/>
        </authorList>
    </citation>
    <scope>NUCLEOTIDE SEQUENCE [LARGE SCALE GENOMIC DNA]</scope>
    <source>
        <strain evidence="1 2">P1</strain>
    </source>
</reference>
<protein>
    <submittedName>
        <fullName evidence="1">Uncharacterized protein</fullName>
    </submittedName>
</protein>
<evidence type="ECO:0000313" key="2">
    <source>
        <dbReference type="Proteomes" id="UP000238589"/>
    </source>
</evidence>
<comment type="caution">
    <text evidence="1">The sequence shown here is derived from an EMBL/GenBank/DDBJ whole genome shotgun (WGS) entry which is preliminary data.</text>
</comment>